<dbReference type="EMBL" id="MU277200">
    <property type="protein sequence ID" value="KAI0064090.1"/>
    <property type="molecule type" value="Genomic_DNA"/>
</dbReference>
<organism evidence="1 2">
    <name type="scientific">Artomyces pyxidatus</name>
    <dbReference type="NCBI Taxonomy" id="48021"/>
    <lineage>
        <taxon>Eukaryota</taxon>
        <taxon>Fungi</taxon>
        <taxon>Dikarya</taxon>
        <taxon>Basidiomycota</taxon>
        <taxon>Agaricomycotina</taxon>
        <taxon>Agaricomycetes</taxon>
        <taxon>Russulales</taxon>
        <taxon>Auriscalpiaceae</taxon>
        <taxon>Artomyces</taxon>
    </lineage>
</organism>
<evidence type="ECO:0000313" key="2">
    <source>
        <dbReference type="Proteomes" id="UP000814140"/>
    </source>
</evidence>
<gene>
    <name evidence="1" type="ORF">BV25DRAFT_1837247</name>
</gene>
<name>A0ACB8T765_9AGAM</name>
<keyword evidence="2" id="KW-1185">Reference proteome</keyword>
<accession>A0ACB8T765</accession>
<sequence length="622" mass="66558">MSHFIITGPTGGNTQGADAPNRLEINDLIKIQDQFSLYIQALAAMSADSQTDEISFFQIGGIHGLPYVQWEGSGGSQPVSGTEWGGYCTHGSVLFPTWHRPYVGLFEQVLQKHALDIAQTYTVEQQQWLAAAANLRAPYWDWATNAVPPPEVISKTTVDIITPDGKTTTVTNPLYQYTFHPIDPSFPSPYSHWKTTIRNPTSNGSHATTDVDGLISDLQSIQSDITSSIYNLLTRVNTWPAFSNHTPGDGGSSSNSLEAIHDEIHGTIGGQMGDPSVAGFDPIFFLHHANVDRMLSLWAALNPGIWVSKGPAEGGTFTIGANATLDASTALTPFWNSQTAYWASSQATSTSKLGYSYPEFNGLDMGNPSAVQAAIAQIVNQLYGGPAFDNFPATNLLATAPTTASIQSVPASAPAASSAPAATPAVRLAEPATTKDATVPEVAAFTPAGSIANNIYDWAARIQFKKYELGGSFAVLIFLGPVPEDPAQWRASPSFVGATHAFVNSVPDRCANCRSQADVKAEGFVHLNQAIAKHSNLGSFDPDVVAPYLKRELSWRVQRADKTAVPLSELPSLEVLVISTPLSLEPGAVFPVPGDAQHHHDVTHGRQGASNFRLTSTRPPDK</sequence>
<dbReference type="Proteomes" id="UP000814140">
    <property type="component" value="Unassembled WGS sequence"/>
</dbReference>
<reference evidence="1" key="2">
    <citation type="journal article" date="2022" name="New Phytol.">
        <title>Evolutionary transition to the ectomycorrhizal habit in the genomes of a hyperdiverse lineage of mushroom-forming fungi.</title>
        <authorList>
            <person name="Looney B."/>
            <person name="Miyauchi S."/>
            <person name="Morin E."/>
            <person name="Drula E."/>
            <person name="Courty P.E."/>
            <person name="Kohler A."/>
            <person name="Kuo A."/>
            <person name="LaButti K."/>
            <person name="Pangilinan J."/>
            <person name="Lipzen A."/>
            <person name="Riley R."/>
            <person name="Andreopoulos W."/>
            <person name="He G."/>
            <person name="Johnson J."/>
            <person name="Nolan M."/>
            <person name="Tritt A."/>
            <person name="Barry K.W."/>
            <person name="Grigoriev I.V."/>
            <person name="Nagy L.G."/>
            <person name="Hibbett D."/>
            <person name="Henrissat B."/>
            <person name="Matheny P.B."/>
            <person name="Labbe J."/>
            <person name="Martin F.M."/>
        </authorList>
    </citation>
    <scope>NUCLEOTIDE SEQUENCE</scope>
    <source>
        <strain evidence="1">HHB10654</strain>
    </source>
</reference>
<comment type="caution">
    <text evidence="1">The sequence shown here is derived from an EMBL/GenBank/DDBJ whole genome shotgun (WGS) entry which is preliminary data.</text>
</comment>
<proteinExistence type="predicted"/>
<evidence type="ECO:0000313" key="1">
    <source>
        <dbReference type="EMBL" id="KAI0064090.1"/>
    </source>
</evidence>
<reference evidence="1" key="1">
    <citation type="submission" date="2021-03" db="EMBL/GenBank/DDBJ databases">
        <authorList>
            <consortium name="DOE Joint Genome Institute"/>
            <person name="Ahrendt S."/>
            <person name="Looney B.P."/>
            <person name="Miyauchi S."/>
            <person name="Morin E."/>
            <person name="Drula E."/>
            <person name="Courty P.E."/>
            <person name="Chicoki N."/>
            <person name="Fauchery L."/>
            <person name="Kohler A."/>
            <person name="Kuo A."/>
            <person name="Labutti K."/>
            <person name="Pangilinan J."/>
            <person name="Lipzen A."/>
            <person name="Riley R."/>
            <person name="Andreopoulos W."/>
            <person name="He G."/>
            <person name="Johnson J."/>
            <person name="Barry K.W."/>
            <person name="Grigoriev I.V."/>
            <person name="Nagy L."/>
            <person name="Hibbett D."/>
            <person name="Henrissat B."/>
            <person name="Matheny P.B."/>
            <person name="Labbe J."/>
            <person name="Martin F."/>
        </authorList>
    </citation>
    <scope>NUCLEOTIDE SEQUENCE</scope>
    <source>
        <strain evidence="1">HHB10654</strain>
    </source>
</reference>
<protein>
    <submittedName>
        <fullName evidence="1">Tyrosinase</fullName>
    </submittedName>
</protein>